<feature type="domain" description="Peptidase M24 C-terminal" evidence="1">
    <location>
        <begin position="283"/>
        <end position="346"/>
    </location>
</feature>
<accession>A0ABY7EJZ0</accession>
<dbReference type="Gene3D" id="3.90.230.10">
    <property type="entry name" value="Creatinase/methionine aminopeptidase superfamily"/>
    <property type="match status" value="1"/>
</dbReference>
<name>A0ABY7EJZ0_MYAAR</name>
<sequence length="363" mass="41059">MREREIGVPSMIEWLKSVLTNGQTLGASPFLSSSSSWKANEEALQAAGIDMKAVSNELIDALWNNDRPAQPNSPINALPIQFAGVSWENKVTNMREQMAALGTDMMVREYEPITVTRDVDNRAQRATGVLIGYACNQAIYAAIPNKGKIVQMNTPIATTKTMKNSVEVEGMKKSHIRDAVALISFLERLEREECYTRVMMGHINLFLAKFRKGVYGREIDAYARGPLWDVGLVYRHGTGHGIGMYLSVHEEPGYYEDGKFGIRLENIVMVTNASTKYHFPGTEFLTFEHVTLVPYAPNLINYDLLDDKQIQYLNDYNELVRSKVGPELQRQGKTAAYEWMRSKTERYEKINPQTPNTEKFSSP</sequence>
<dbReference type="Proteomes" id="UP001164746">
    <property type="component" value="Chromosome 6"/>
</dbReference>
<dbReference type="InterPro" id="IPR050422">
    <property type="entry name" value="X-Pro_aminopeptidase_P"/>
</dbReference>
<dbReference type="InterPro" id="IPR029149">
    <property type="entry name" value="Creatin/AminoP/Spt16_N"/>
</dbReference>
<evidence type="ECO:0000313" key="3">
    <source>
        <dbReference type="Proteomes" id="UP001164746"/>
    </source>
</evidence>
<evidence type="ECO:0000259" key="1">
    <source>
        <dbReference type="Pfam" id="PF16188"/>
    </source>
</evidence>
<dbReference type="InterPro" id="IPR032416">
    <property type="entry name" value="Peptidase_M24_C"/>
</dbReference>
<dbReference type="Gene3D" id="3.40.350.10">
    <property type="entry name" value="Creatinase/prolidase N-terminal domain"/>
    <property type="match status" value="2"/>
</dbReference>
<dbReference type="PANTHER" id="PTHR43763:SF6">
    <property type="entry name" value="XAA-PRO AMINOPEPTIDASE 1"/>
    <property type="match status" value="1"/>
</dbReference>
<protein>
    <submittedName>
        <fullName evidence="2">XPP2-like protein</fullName>
    </submittedName>
</protein>
<dbReference type="PANTHER" id="PTHR43763">
    <property type="entry name" value="XAA-PRO AMINOPEPTIDASE 1"/>
    <property type="match status" value="1"/>
</dbReference>
<proteinExistence type="predicted"/>
<gene>
    <name evidence="2" type="ORF">MAR_019200</name>
</gene>
<dbReference type="EMBL" id="CP111017">
    <property type="protein sequence ID" value="WAR09242.1"/>
    <property type="molecule type" value="Genomic_DNA"/>
</dbReference>
<dbReference type="Pfam" id="PF16188">
    <property type="entry name" value="Peptidase_M24_C"/>
    <property type="match status" value="1"/>
</dbReference>
<keyword evidence="3" id="KW-1185">Reference proteome</keyword>
<organism evidence="2 3">
    <name type="scientific">Mya arenaria</name>
    <name type="common">Soft-shell clam</name>
    <dbReference type="NCBI Taxonomy" id="6604"/>
    <lineage>
        <taxon>Eukaryota</taxon>
        <taxon>Metazoa</taxon>
        <taxon>Spiralia</taxon>
        <taxon>Lophotrochozoa</taxon>
        <taxon>Mollusca</taxon>
        <taxon>Bivalvia</taxon>
        <taxon>Autobranchia</taxon>
        <taxon>Heteroconchia</taxon>
        <taxon>Euheterodonta</taxon>
        <taxon>Imparidentia</taxon>
        <taxon>Neoheterodontei</taxon>
        <taxon>Myida</taxon>
        <taxon>Myoidea</taxon>
        <taxon>Myidae</taxon>
        <taxon>Mya</taxon>
    </lineage>
</organism>
<reference evidence="2" key="1">
    <citation type="submission" date="2022-11" db="EMBL/GenBank/DDBJ databases">
        <title>Centuries of genome instability and evolution in soft-shell clam transmissible cancer (bioRxiv).</title>
        <authorList>
            <person name="Hart S.F.M."/>
            <person name="Yonemitsu M.A."/>
            <person name="Giersch R.M."/>
            <person name="Beal B.F."/>
            <person name="Arriagada G."/>
            <person name="Davis B.W."/>
            <person name="Ostrander E.A."/>
            <person name="Goff S.P."/>
            <person name="Metzger M.J."/>
        </authorList>
    </citation>
    <scope>NUCLEOTIDE SEQUENCE</scope>
    <source>
        <strain evidence="2">MELC-2E11</strain>
        <tissue evidence="2">Siphon/mantle</tissue>
    </source>
</reference>
<dbReference type="SUPFAM" id="SSF55920">
    <property type="entry name" value="Creatinase/aminopeptidase"/>
    <property type="match status" value="1"/>
</dbReference>
<evidence type="ECO:0000313" key="2">
    <source>
        <dbReference type="EMBL" id="WAR09242.1"/>
    </source>
</evidence>
<dbReference type="InterPro" id="IPR036005">
    <property type="entry name" value="Creatinase/aminopeptidase-like"/>
</dbReference>